<dbReference type="FunFam" id="2.40.128.20:FF:000003">
    <property type="entry name" value="Apolipoprotein D"/>
    <property type="match status" value="1"/>
</dbReference>
<accession>A0A1W0W9G3</accession>
<evidence type="ECO:0000256" key="8">
    <source>
        <dbReference type="ARBA" id="ARBA00023121"/>
    </source>
</evidence>
<evidence type="ECO:0000313" key="17">
    <source>
        <dbReference type="Proteomes" id="UP000192578"/>
    </source>
</evidence>
<keyword evidence="7" id="KW-0346">Stress response</keyword>
<evidence type="ECO:0000256" key="9">
    <source>
        <dbReference type="ARBA" id="ARBA00023157"/>
    </source>
</evidence>
<dbReference type="CDD" id="cd19437">
    <property type="entry name" value="lipocalin_apoD-like"/>
    <property type="match status" value="1"/>
</dbReference>
<name>A0A1W0W9G3_HYPEX</name>
<comment type="caution">
    <text evidence="16">The sequence shown here is derived from an EMBL/GenBank/DDBJ whole genome shotgun (WGS) entry which is preliminary data.</text>
</comment>
<feature type="chain" id="PRO_5010707833" description="Apolipoprotein D" evidence="14">
    <location>
        <begin position="21"/>
        <end position="237"/>
    </location>
</feature>
<dbReference type="InterPro" id="IPR012674">
    <property type="entry name" value="Calycin"/>
</dbReference>
<comment type="similarity">
    <text evidence="2">Belongs to the Secretory-abundant heat soluble protein (SAHS) family.</text>
</comment>
<keyword evidence="4" id="KW-0813">Transport</keyword>
<dbReference type="GO" id="GO:0042246">
    <property type="term" value="P:tissue regeneration"/>
    <property type="evidence" value="ECO:0007669"/>
    <property type="project" value="InterPro"/>
</dbReference>
<evidence type="ECO:0000256" key="10">
    <source>
        <dbReference type="ARBA" id="ARBA00023180"/>
    </source>
</evidence>
<keyword evidence="5" id="KW-0964">Secreted</keyword>
<dbReference type="OrthoDB" id="565904at2759"/>
<dbReference type="GO" id="GO:0008289">
    <property type="term" value="F:lipid binding"/>
    <property type="evidence" value="ECO:0007669"/>
    <property type="project" value="UniProtKB-KW"/>
</dbReference>
<evidence type="ECO:0000256" key="11">
    <source>
        <dbReference type="ARBA" id="ARBA00023283"/>
    </source>
</evidence>
<feature type="compositionally biased region" description="Polar residues" evidence="13">
    <location>
        <begin position="196"/>
        <end position="208"/>
    </location>
</feature>
<proteinExistence type="inferred from homology"/>
<dbReference type="InterPro" id="IPR022272">
    <property type="entry name" value="Lipocalin_CS"/>
</dbReference>
<dbReference type="Proteomes" id="UP000192578">
    <property type="component" value="Unassembled WGS sequence"/>
</dbReference>
<evidence type="ECO:0000256" key="4">
    <source>
        <dbReference type="ARBA" id="ARBA00022448"/>
    </source>
</evidence>
<sequence length="237" mass="25486">MENLGRIFILLAVCLGLGNAQTVGPGKCPTGQTFKANFEAEKYVGNWFEIQSYPSSFQAGLKCSHAIYTPKSFAVIEVKNSGTFVANNTVSQVIGTAYIPDPINEPAKLIVGFPPMNGKGGYWVMDTDYTSYSVVYSCAQIGENQKIEFAWVLSRTKTLSDAINQIVQEVLTRNSIDQTPFQKTSQEGCANHPEVGSSTGRPDVTSVTGSGNGAGTVTFALTTGWISVAITMLLARF</sequence>
<keyword evidence="17" id="KW-1185">Reference proteome</keyword>
<keyword evidence="8" id="KW-0446">Lipid-binding</keyword>
<dbReference type="PRINTS" id="PR01219">
    <property type="entry name" value="APOLIPOPROTD"/>
</dbReference>
<dbReference type="GO" id="GO:0005737">
    <property type="term" value="C:cytoplasm"/>
    <property type="evidence" value="ECO:0007669"/>
    <property type="project" value="TreeGrafter"/>
</dbReference>
<dbReference type="PROSITE" id="PS00213">
    <property type="entry name" value="LIPOCALIN"/>
    <property type="match status" value="1"/>
</dbReference>
<dbReference type="PANTHER" id="PTHR10612">
    <property type="entry name" value="APOLIPOPROTEIN D"/>
    <property type="match status" value="1"/>
</dbReference>
<dbReference type="SUPFAM" id="SSF50814">
    <property type="entry name" value="Lipocalins"/>
    <property type="match status" value="1"/>
</dbReference>
<protein>
    <recommendedName>
        <fullName evidence="3">Apolipoprotein D</fullName>
    </recommendedName>
</protein>
<evidence type="ECO:0000256" key="14">
    <source>
        <dbReference type="SAM" id="SignalP"/>
    </source>
</evidence>
<evidence type="ECO:0000313" key="16">
    <source>
        <dbReference type="EMBL" id="OQV11849.1"/>
    </source>
</evidence>
<keyword evidence="10" id="KW-0325">Glycoprotein</keyword>
<evidence type="ECO:0000256" key="13">
    <source>
        <dbReference type="SAM" id="MobiDB-lite"/>
    </source>
</evidence>
<feature type="domain" description="Lipocalin/cytosolic fatty-acid binding" evidence="15">
    <location>
        <begin position="39"/>
        <end position="186"/>
    </location>
</feature>
<organism evidence="16 17">
    <name type="scientific">Hypsibius exemplaris</name>
    <name type="common">Freshwater tardigrade</name>
    <dbReference type="NCBI Taxonomy" id="2072580"/>
    <lineage>
        <taxon>Eukaryota</taxon>
        <taxon>Metazoa</taxon>
        <taxon>Ecdysozoa</taxon>
        <taxon>Tardigrada</taxon>
        <taxon>Eutardigrada</taxon>
        <taxon>Parachela</taxon>
        <taxon>Hypsibioidea</taxon>
        <taxon>Hypsibiidae</taxon>
        <taxon>Hypsibius</taxon>
    </lineage>
</organism>
<keyword evidence="11" id="KW-0873">Pyrrolidone carboxylic acid</keyword>
<dbReference type="GO" id="GO:0006869">
    <property type="term" value="P:lipid transport"/>
    <property type="evidence" value="ECO:0007669"/>
    <property type="project" value="InterPro"/>
</dbReference>
<evidence type="ECO:0000256" key="6">
    <source>
        <dbReference type="ARBA" id="ARBA00022729"/>
    </source>
</evidence>
<dbReference type="Gene3D" id="2.40.128.20">
    <property type="match status" value="1"/>
</dbReference>
<dbReference type="InterPro" id="IPR002969">
    <property type="entry name" value="ApolipopD"/>
</dbReference>
<evidence type="ECO:0000256" key="12">
    <source>
        <dbReference type="ARBA" id="ARBA00045493"/>
    </source>
</evidence>
<dbReference type="Pfam" id="PF08212">
    <property type="entry name" value="Lipocalin_2"/>
    <property type="match status" value="1"/>
</dbReference>
<dbReference type="AlphaFoldDB" id="A0A1W0W9G3"/>
<comment type="function">
    <text evidence="12">Secreted heat soluble protein acting as a molecular shield in water-deficient condition. Tardigrade-specific intrinsically disordered proteins (TDPs) are essential for desiccation tolerance by forming non-crystalline amorphous solids upon desiccation, and this vitrified state mirrors their protective capabilities.</text>
</comment>
<evidence type="ECO:0000256" key="5">
    <source>
        <dbReference type="ARBA" id="ARBA00022525"/>
    </source>
</evidence>
<keyword evidence="9" id="KW-1015">Disulfide bond</keyword>
<reference evidence="17" key="1">
    <citation type="submission" date="2017-01" db="EMBL/GenBank/DDBJ databases">
        <title>Comparative genomics of anhydrobiosis in the tardigrade Hypsibius dujardini.</title>
        <authorList>
            <person name="Yoshida Y."/>
            <person name="Koutsovoulos G."/>
            <person name="Laetsch D."/>
            <person name="Stevens L."/>
            <person name="Kumar S."/>
            <person name="Horikawa D."/>
            <person name="Ishino K."/>
            <person name="Komine S."/>
            <person name="Tomita M."/>
            <person name="Blaxter M."/>
            <person name="Arakawa K."/>
        </authorList>
    </citation>
    <scope>NUCLEOTIDE SEQUENCE [LARGE SCALE GENOMIC DNA]</scope>
    <source>
        <strain evidence="17">Z151</strain>
    </source>
</reference>
<dbReference type="GO" id="GO:0005576">
    <property type="term" value="C:extracellular region"/>
    <property type="evidence" value="ECO:0007669"/>
    <property type="project" value="UniProtKB-SubCell"/>
</dbReference>
<feature type="signal peptide" evidence="14">
    <location>
        <begin position="1"/>
        <end position="20"/>
    </location>
</feature>
<comment type="subcellular location">
    <subcellularLocation>
        <location evidence="1">Secreted</location>
    </subcellularLocation>
</comment>
<evidence type="ECO:0000256" key="7">
    <source>
        <dbReference type="ARBA" id="ARBA00023016"/>
    </source>
</evidence>
<dbReference type="EMBL" id="MTYJ01000160">
    <property type="protein sequence ID" value="OQV11849.1"/>
    <property type="molecule type" value="Genomic_DNA"/>
</dbReference>
<evidence type="ECO:0000259" key="15">
    <source>
        <dbReference type="Pfam" id="PF08212"/>
    </source>
</evidence>
<feature type="region of interest" description="Disordered" evidence="13">
    <location>
        <begin position="182"/>
        <end position="208"/>
    </location>
</feature>
<dbReference type="GO" id="GO:0000302">
    <property type="term" value="P:response to reactive oxygen species"/>
    <property type="evidence" value="ECO:0007669"/>
    <property type="project" value="TreeGrafter"/>
</dbReference>
<evidence type="ECO:0000256" key="2">
    <source>
        <dbReference type="ARBA" id="ARBA00006119"/>
    </source>
</evidence>
<keyword evidence="6 14" id="KW-0732">Signal</keyword>
<dbReference type="GO" id="GO:0007420">
    <property type="term" value="P:brain development"/>
    <property type="evidence" value="ECO:0007669"/>
    <property type="project" value="InterPro"/>
</dbReference>
<evidence type="ECO:0000256" key="3">
    <source>
        <dbReference type="ARBA" id="ARBA00019890"/>
    </source>
</evidence>
<dbReference type="PANTHER" id="PTHR10612:SF34">
    <property type="entry name" value="APOLIPOPROTEIN D"/>
    <property type="match status" value="1"/>
</dbReference>
<gene>
    <name evidence="16" type="ORF">BV898_13901</name>
</gene>
<dbReference type="GO" id="GO:0006629">
    <property type="term" value="P:lipid metabolic process"/>
    <property type="evidence" value="ECO:0007669"/>
    <property type="project" value="TreeGrafter"/>
</dbReference>
<dbReference type="InterPro" id="IPR000566">
    <property type="entry name" value="Lipocln_cytosolic_FA-bd_dom"/>
</dbReference>
<evidence type="ECO:0000256" key="1">
    <source>
        <dbReference type="ARBA" id="ARBA00004613"/>
    </source>
</evidence>